<feature type="domain" description="Peptidase M14" evidence="11">
    <location>
        <begin position="1"/>
        <end position="227"/>
    </location>
</feature>
<keyword evidence="6" id="KW-0732">Signal</keyword>
<accession>A0A4D9DFD1</accession>
<dbReference type="InterPro" id="IPR000834">
    <property type="entry name" value="Peptidase_M14"/>
</dbReference>
<evidence type="ECO:0000256" key="8">
    <source>
        <dbReference type="ARBA" id="ARBA00022833"/>
    </source>
</evidence>
<dbReference type="GO" id="GO:0008270">
    <property type="term" value="F:zinc ion binding"/>
    <property type="evidence" value="ECO:0007669"/>
    <property type="project" value="InterPro"/>
</dbReference>
<feature type="active site" description="Proton donor/acceptor" evidence="10">
    <location>
        <position position="191"/>
    </location>
</feature>
<dbReference type="PANTHER" id="PTHR11705">
    <property type="entry name" value="PROTEASE FAMILY M14 CARBOXYPEPTIDASE A,B"/>
    <property type="match status" value="1"/>
</dbReference>
<dbReference type="SUPFAM" id="SSF53187">
    <property type="entry name" value="Zn-dependent exopeptidases"/>
    <property type="match status" value="1"/>
</dbReference>
<evidence type="ECO:0000259" key="11">
    <source>
        <dbReference type="PROSITE" id="PS52035"/>
    </source>
</evidence>
<comment type="similarity">
    <text evidence="2 10">Belongs to the peptidase M14 family.</text>
</comment>
<evidence type="ECO:0000313" key="12">
    <source>
        <dbReference type="EMBL" id="TFJ94937.1"/>
    </source>
</evidence>
<dbReference type="EMBL" id="QXTE01020849">
    <property type="protein sequence ID" value="TFJ94937.1"/>
    <property type="molecule type" value="Genomic_DNA"/>
</dbReference>
<keyword evidence="4" id="KW-0645">Protease</keyword>
<protein>
    <submittedName>
        <fullName evidence="12">Molybdenum cofactor sulfurase</fullName>
    </submittedName>
</protein>
<dbReference type="PANTHER" id="PTHR11705:SF143">
    <property type="entry name" value="SLL0236 PROTEIN"/>
    <property type="match status" value="1"/>
</dbReference>
<dbReference type="FunFam" id="3.40.630.10:FF:000084">
    <property type="entry name" value="Carboxypeptidase B2"/>
    <property type="match status" value="1"/>
</dbReference>
<evidence type="ECO:0000256" key="10">
    <source>
        <dbReference type="PROSITE-ProRule" id="PRU01379"/>
    </source>
</evidence>
<dbReference type="PROSITE" id="PS52035">
    <property type="entry name" value="PEPTIDASE_M14"/>
    <property type="match status" value="1"/>
</dbReference>
<dbReference type="STRING" id="55544.A0A4D9DFD1"/>
<organism evidence="12 13">
    <name type="scientific">Platysternon megacephalum</name>
    <name type="common">big-headed turtle</name>
    <dbReference type="NCBI Taxonomy" id="55544"/>
    <lineage>
        <taxon>Eukaryota</taxon>
        <taxon>Metazoa</taxon>
        <taxon>Chordata</taxon>
        <taxon>Craniata</taxon>
        <taxon>Vertebrata</taxon>
        <taxon>Euteleostomi</taxon>
        <taxon>Archelosauria</taxon>
        <taxon>Testudinata</taxon>
        <taxon>Testudines</taxon>
        <taxon>Cryptodira</taxon>
        <taxon>Durocryptodira</taxon>
        <taxon>Testudinoidea</taxon>
        <taxon>Platysternidae</taxon>
        <taxon>Platysternon</taxon>
    </lineage>
</organism>
<dbReference type="GO" id="GO:0006508">
    <property type="term" value="P:proteolysis"/>
    <property type="evidence" value="ECO:0007669"/>
    <property type="project" value="UniProtKB-KW"/>
</dbReference>
<dbReference type="Pfam" id="PF00246">
    <property type="entry name" value="Peptidase_M14"/>
    <property type="match status" value="1"/>
</dbReference>
<evidence type="ECO:0000256" key="2">
    <source>
        <dbReference type="ARBA" id="ARBA00005988"/>
    </source>
</evidence>
<keyword evidence="13" id="KW-1185">Reference proteome</keyword>
<keyword evidence="9" id="KW-0482">Metalloprotease</keyword>
<name>A0A4D9DFD1_9SAUR</name>
<comment type="cofactor">
    <cofactor evidence="1">
        <name>Zn(2+)</name>
        <dbReference type="ChEBI" id="CHEBI:29105"/>
    </cofactor>
</comment>
<dbReference type="PROSITE" id="PS00133">
    <property type="entry name" value="CARBOXYPEPT_ZN_2"/>
    <property type="match status" value="1"/>
</dbReference>
<dbReference type="Proteomes" id="UP000297703">
    <property type="component" value="Unassembled WGS sequence"/>
</dbReference>
<keyword evidence="3" id="KW-0121">Carboxypeptidase</keyword>
<evidence type="ECO:0000256" key="4">
    <source>
        <dbReference type="ARBA" id="ARBA00022670"/>
    </source>
</evidence>
<evidence type="ECO:0000256" key="9">
    <source>
        <dbReference type="ARBA" id="ARBA00023049"/>
    </source>
</evidence>
<dbReference type="OrthoDB" id="3626597at2759"/>
<gene>
    <name evidence="12" type="ORF">DR999_PMT23763</name>
</gene>
<dbReference type="AlphaFoldDB" id="A0A4D9DFD1"/>
<evidence type="ECO:0000256" key="1">
    <source>
        <dbReference type="ARBA" id="ARBA00001947"/>
    </source>
</evidence>
<dbReference type="GO" id="GO:0004181">
    <property type="term" value="F:metallocarboxypeptidase activity"/>
    <property type="evidence" value="ECO:0007669"/>
    <property type="project" value="InterPro"/>
</dbReference>
<keyword evidence="5" id="KW-0479">Metal-binding</keyword>
<comment type="caution">
    <text evidence="12">The sequence shown here is derived from an EMBL/GenBank/DDBJ whole genome shotgun (WGS) entry which is preliminary data.</text>
</comment>
<dbReference type="Gene3D" id="3.40.630.10">
    <property type="entry name" value="Zn peptidases"/>
    <property type="match status" value="1"/>
</dbReference>
<evidence type="ECO:0000313" key="13">
    <source>
        <dbReference type="Proteomes" id="UP000297703"/>
    </source>
</evidence>
<evidence type="ECO:0000256" key="6">
    <source>
        <dbReference type="ARBA" id="ARBA00022729"/>
    </source>
</evidence>
<proteinExistence type="inferred from homology"/>
<evidence type="ECO:0000256" key="7">
    <source>
        <dbReference type="ARBA" id="ARBA00022801"/>
    </source>
</evidence>
<reference evidence="12 13" key="2">
    <citation type="submission" date="2019-04" db="EMBL/GenBank/DDBJ databases">
        <title>The genome sequence of big-headed turtle.</title>
        <authorList>
            <person name="Gong S."/>
        </authorList>
    </citation>
    <scope>NUCLEOTIDE SEQUENCE [LARGE SCALE GENOMIC DNA]</scope>
    <source>
        <strain evidence="12">DO16091913</strain>
        <tissue evidence="12">Muscle</tissue>
    </source>
</reference>
<evidence type="ECO:0000256" key="5">
    <source>
        <dbReference type="ARBA" id="ARBA00022723"/>
    </source>
</evidence>
<sequence>MCLYLANELTSKSATDNRVKNVLGKTVIWIIPMQNPDGAMYDIKGGRFQSWRKNRQPVGYGYYGVDLNRNYGYKWGGQGSSGTRSSETYRGTAAESGVEVKRVADFVRGREGKIKTHVDVHTYSELVLWPFGYTHSVEMPAEDYALFQAMGKKMADTNGFSPEKSSDLYLTSGDSTDWMYGSQKIWSYTFELAPKMGNSVGFYPKASAIAQETSRNREAFMLLWENTDCLWRVVGKESKCVKR</sequence>
<evidence type="ECO:0000256" key="3">
    <source>
        <dbReference type="ARBA" id="ARBA00022645"/>
    </source>
</evidence>
<reference evidence="12 13" key="1">
    <citation type="submission" date="2019-04" db="EMBL/GenBank/DDBJ databases">
        <title>Draft genome of the big-headed turtle Platysternon megacephalum.</title>
        <authorList>
            <person name="Gong S."/>
        </authorList>
    </citation>
    <scope>NUCLEOTIDE SEQUENCE [LARGE SCALE GENOMIC DNA]</scope>
    <source>
        <strain evidence="12">DO16091913</strain>
        <tissue evidence="12">Muscle</tissue>
    </source>
</reference>
<dbReference type="SMART" id="SM00631">
    <property type="entry name" value="Zn_pept"/>
    <property type="match status" value="1"/>
</dbReference>
<dbReference type="InterPro" id="IPR057247">
    <property type="entry name" value="CARBOXYPEPT_ZN_2"/>
</dbReference>
<keyword evidence="8" id="KW-0862">Zinc</keyword>
<dbReference type="GO" id="GO:0005615">
    <property type="term" value="C:extracellular space"/>
    <property type="evidence" value="ECO:0007669"/>
    <property type="project" value="TreeGrafter"/>
</dbReference>
<keyword evidence="7" id="KW-0378">Hydrolase</keyword>